<name>A0A1W0WG37_HYPEX</name>
<dbReference type="AlphaFoldDB" id="A0A1W0WG37"/>
<keyword evidence="1" id="KW-0812">Transmembrane</keyword>
<evidence type="ECO:0000313" key="4">
    <source>
        <dbReference type="Proteomes" id="UP000192578"/>
    </source>
</evidence>
<reference evidence="4" key="1">
    <citation type="submission" date="2017-01" db="EMBL/GenBank/DDBJ databases">
        <title>Comparative genomics of anhydrobiosis in the tardigrade Hypsibius dujardini.</title>
        <authorList>
            <person name="Yoshida Y."/>
            <person name="Koutsovoulos G."/>
            <person name="Laetsch D."/>
            <person name="Stevens L."/>
            <person name="Kumar S."/>
            <person name="Horikawa D."/>
            <person name="Ishino K."/>
            <person name="Komine S."/>
            <person name="Tomita M."/>
            <person name="Blaxter M."/>
            <person name="Arakawa K."/>
        </authorList>
    </citation>
    <scope>NUCLEOTIDE SEQUENCE [LARGE SCALE GENOMIC DNA]</scope>
    <source>
        <strain evidence="4">Z151</strain>
    </source>
</reference>
<dbReference type="OrthoDB" id="10429594at2759"/>
<accession>A0A1W0WG37</accession>
<feature type="domain" description="ACB" evidence="2">
    <location>
        <begin position="73"/>
        <end position="145"/>
    </location>
</feature>
<dbReference type="SUPFAM" id="SSF47027">
    <property type="entry name" value="Acyl-CoA binding protein"/>
    <property type="match status" value="1"/>
</dbReference>
<evidence type="ECO:0000259" key="2">
    <source>
        <dbReference type="Pfam" id="PF00887"/>
    </source>
</evidence>
<comment type="caution">
    <text evidence="3">The sequence shown here is derived from an EMBL/GenBank/DDBJ whole genome shotgun (WGS) entry which is preliminary data.</text>
</comment>
<dbReference type="InterPro" id="IPR035984">
    <property type="entry name" value="Acyl-CoA-binding_sf"/>
</dbReference>
<keyword evidence="4" id="KW-1185">Reference proteome</keyword>
<dbReference type="InterPro" id="IPR014352">
    <property type="entry name" value="FERM/acyl-CoA-bd_prot_sf"/>
</dbReference>
<evidence type="ECO:0000256" key="1">
    <source>
        <dbReference type="SAM" id="Phobius"/>
    </source>
</evidence>
<protein>
    <recommendedName>
        <fullName evidence="2">ACB domain-containing protein</fullName>
    </recommendedName>
</protein>
<dbReference type="Pfam" id="PF00887">
    <property type="entry name" value="ACBP"/>
    <property type="match status" value="1"/>
</dbReference>
<keyword evidence="1" id="KW-1133">Transmembrane helix</keyword>
<dbReference type="InterPro" id="IPR000582">
    <property type="entry name" value="Acyl-CoA-binding_protein"/>
</dbReference>
<evidence type="ECO:0000313" key="3">
    <source>
        <dbReference type="EMBL" id="OQV14142.1"/>
    </source>
</evidence>
<feature type="transmembrane region" description="Helical" evidence="1">
    <location>
        <begin position="12"/>
        <end position="29"/>
    </location>
</feature>
<dbReference type="GO" id="GO:0000062">
    <property type="term" value="F:fatty-acyl-CoA binding"/>
    <property type="evidence" value="ECO:0007669"/>
    <property type="project" value="InterPro"/>
</dbReference>
<dbReference type="Gene3D" id="1.20.80.10">
    <property type="match status" value="1"/>
</dbReference>
<gene>
    <name evidence="3" type="ORF">BV898_11616</name>
</gene>
<organism evidence="3 4">
    <name type="scientific">Hypsibius exemplaris</name>
    <name type="common">Freshwater tardigrade</name>
    <dbReference type="NCBI Taxonomy" id="2072580"/>
    <lineage>
        <taxon>Eukaryota</taxon>
        <taxon>Metazoa</taxon>
        <taxon>Ecdysozoa</taxon>
        <taxon>Tardigrada</taxon>
        <taxon>Eutardigrada</taxon>
        <taxon>Parachela</taxon>
        <taxon>Hypsibioidea</taxon>
        <taxon>Hypsibiidae</taxon>
        <taxon>Hypsibius</taxon>
    </lineage>
</organism>
<dbReference type="Proteomes" id="UP000192578">
    <property type="component" value="Unassembled WGS sequence"/>
</dbReference>
<proteinExistence type="predicted"/>
<sequence>MDPDYCQNPVPVYAMGGSAAAVSLFFLLLSQMKTHKQNPSVYYHGFGLFFLIGVSVCARQFLKGRHDVVEDIYKDIMKNAKEIDRDDKTHLSALISQAMHGDMTSESISQQVLGWSKALAGFGNTQQAKMKAWSEMKGTSKSSATSALRERACKIIAQINKMRNP</sequence>
<feature type="transmembrane region" description="Helical" evidence="1">
    <location>
        <begin position="41"/>
        <end position="62"/>
    </location>
</feature>
<dbReference type="EMBL" id="MTYJ01000109">
    <property type="protein sequence ID" value="OQV14142.1"/>
    <property type="molecule type" value="Genomic_DNA"/>
</dbReference>
<keyword evidence="1" id="KW-0472">Membrane</keyword>